<dbReference type="AlphaFoldDB" id="A0AA51X3R8"/>
<evidence type="ECO:0000313" key="1">
    <source>
        <dbReference type="EMBL" id="WMN06757.1"/>
    </source>
</evidence>
<protein>
    <submittedName>
        <fullName evidence="2">Uncharacterized protein</fullName>
    </submittedName>
</protein>
<dbReference type="EMBL" id="CP129970">
    <property type="protein sequence ID" value="WMN06757.1"/>
    <property type="molecule type" value="Genomic_DNA"/>
</dbReference>
<dbReference type="RefSeq" id="WP_308356696.1">
    <property type="nucleotide sequence ID" value="NZ_CP129968.2"/>
</dbReference>
<organism evidence="2">
    <name type="scientific">Marivirga arenosa</name>
    <dbReference type="NCBI Taxonomy" id="3059076"/>
    <lineage>
        <taxon>Bacteria</taxon>
        <taxon>Pseudomonadati</taxon>
        <taxon>Bacteroidota</taxon>
        <taxon>Cytophagia</taxon>
        <taxon>Cytophagales</taxon>
        <taxon>Marivirgaceae</taxon>
        <taxon>Marivirga</taxon>
    </lineage>
</organism>
<dbReference type="KEGG" id="marp:QYS47_32235"/>
<evidence type="ECO:0000313" key="2">
    <source>
        <dbReference type="EMBL" id="WNB16913.1"/>
    </source>
</evidence>
<dbReference type="EMBL" id="CP129968">
    <property type="protein sequence ID" value="WNB16913.1"/>
    <property type="molecule type" value="Genomic_DNA"/>
</dbReference>
<keyword evidence="3" id="KW-1185">Reference proteome</keyword>
<proteinExistence type="predicted"/>
<accession>A0AA51R6L1</accession>
<dbReference type="Proteomes" id="UP001232019">
    <property type="component" value="Chromosome"/>
</dbReference>
<gene>
    <name evidence="2" type="ORF">QYS47_32235</name>
    <name evidence="1" type="ORF">QYS48_33610</name>
</gene>
<dbReference type="Proteomes" id="UP001244443">
    <property type="component" value="Chromosome"/>
</dbReference>
<reference evidence="2 3" key="1">
    <citation type="submission" date="2023-08" db="EMBL/GenBank/DDBJ databases">
        <title>Comparative genomics and taxonomic characterization of three novel marine species of genus Marivirga.</title>
        <authorList>
            <person name="Muhammad N."/>
            <person name="Kim S.-G."/>
        </authorList>
    </citation>
    <scope>NUCLEOTIDE SEQUENCE</scope>
    <source>
        <strain evidence="1 3">ABR2-2</strain>
        <strain evidence="2">BKB1-2</strain>
    </source>
</reference>
<sequence length="55" mass="6685">MKTKLCPSCNLEYDVMYRIQQRKGKDWIFVCKNCLPKYQSLADYRYGGTWKGYRH</sequence>
<accession>A0AA51X3R8</accession>
<name>A0AA51X3R8_9BACT</name>
<evidence type="ECO:0000313" key="3">
    <source>
        <dbReference type="Proteomes" id="UP001244443"/>
    </source>
</evidence>